<organism evidence="1 2">
    <name type="scientific">Neodothiora populina</name>
    <dbReference type="NCBI Taxonomy" id="2781224"/>
    <lineage>
        <taxon>Eukaryota</taxon>
        <taxon>Fungi</taxon>
        <taxon>Dikarya</taxon>
        <taxon>Ascomycota</taxon>
        <taxon>Pezizomycotina</taxon>
        <taxon>Dothideomycetes</taxon>
        <taxon>Dothideomycetidae</taxon>
        <taxon>Dothideales</taxon>
        <taxon>Dothioraceae</taxon>
        <taxon>Neodothiora</taxon>
    </lineage>
</organism>
<accession>A0ABR3P790</accession>
<dbReference type="Proteomes" id="UP001562354">
    <property type="component" value="Unassembled WGS sequence"/>
</dbReference>
<protein>
    <submittedName>
        <fullName evidence="1">Uncharacterized protein</fullName>
    </submittedName>
</protein>
<dbReference type="InterPro" id="IPR038883">
    <property type="entry name" value="AN11006-like"/>
</dbReference>
<keyword evidence="2" id="KW-1185">Reference proteome</keyword>
<sequence length="300" mass="35258">MDKQSYLPRKDSGIELDDKYEHTTGFLDLPPEVRTSIYELIFDPEESRRLAYHHPGQPDSLHEEYYASDHLKPLLTCRHIYSDAHLLAFSRTTFVVRNPFTSKDISKRLQSRLSQSQIQSVRSVSFVAEADHFRSMRNWKGHAFGNTELFLDHLDIVLHKSSYWHYMFDFNTIMVELLRNLKSVKRITYIKNGGRVKPHFHTWFNRLGAAILKFDELYRFVNGQPEERWWAWEFDGRAQTASLIARPAKPADLSHAEYEEYMRPIREDLTRSIEAEAYDPDPMSRNGYVVVLPSLSLTRT</sequence>
<dbReference type="GeneID" id="95979772"/>
<dbReference type="PANTHER" id="PTHR42085">
    <property type="entry name" value="F-BOX DOMAIN-CONTAINING PROTEIN"/>
    <property type="match status" value="1"/>
</dbReference>
<proteinExistence type="predicted"/>
<dbReference type="PANTHER" id="PTHR42085:SF1">
    <property type="entry name" value="F-BOX DOMAIN-CONTAINING PROTEIN"/>
    <property type="match status" value="1"/>
</dbReference>
<reference evidence="1 2" key="1">
    <citation type="submission" date="2024-07" db="EMBL/GenBank/DDBJ databases">
        <title>Draft sequence of the Neodothiora populina.</title>
        <authorList>
            <person name="Drown D.D."/>
            <person name="Schuette U.S."/>
            <person name="Buechlein A.B."/>
            <person name="Rusch D.R."/>
            <person name="Winton L.W."/>
            <person name="Adams G.A."/>
        </authorList>
    </citation>
    <scope>NUCLEOTIDE SEQUENCE [LARGE SCALE GENOMIC DNA]</scope>
    <source>
        <strain evidence="1 2">CPC 39397</strain>
    </source>
</reference>
<dbReference type="EMBL" id="JBFMKM010000013">
    <property type="protein sequence ID" value="KAL1301894.1"/>
    <property type="molecule type" value="Genomic_DNA"/>
</dbReference>
<comment type="caution">
    <text evidence="1">The sequence shown here is derived from an EMBL/GenBank/DDBJ whole genome shotgun (WGS) entry which is preliminary data.</text>
</comment>
<evidence type="ECO:0000313" key="2">
    <source>
        <dbReference type="Proteomes" id="UP001562354"/>
    </source>
</evidence>
<gene>
    <name evidence="1" type="ORF">AAFC00_006073</name>
</gene>
<name>A0ABR3P790_9PEZI</name>
<evidence type="ECO:0000313" key="1">
    <source>
        <dbReference type="EMBL" id="KAL1301894.1"/>
    </source>
</evidence>
<dbReference type="RefSeq" id="XP_069198170.1">
    <property type="nucleotide sequence ID" value="XM_069348296.1"/>
</dbReference>